<keyword evidence="2" id="KW-1185">Reference proteome</keyword>
<evidence type="ECO:0000313" key="1">
    <source>
        <dbReference type="EMBL" id="KAJ8359767.1"/>
    </source>
</evidence>
<evidence type="ECO:0000313" key="2">
    <source>
        <dbReference type="Proteomes" id="UP001152622"/>
    </source>
</evidence>
<dbReference type="EMBL" id="JAINUF010000005">
    <property type="protein sequence ID" value="KAJ8359767.1"/>
    <property type="molecule type" value="Genomic_DNA"/>
</dbReference>
<sequence>MADTYVAGHPEASFWVTDVEADKDVLSGTTWVCHGSLLPNMCQGGGPGHLLCLSSATHPCGWGRVGPARRRRAAQPGRAAILCVAVLRPADALARPRGLLVYAACVTRSQGPVTCPYIHPLLWIGEEISIAVKLTQITSRRFTQKRKVHNLARHPPNMDDTRAISLPGSKH</sequence>
<proteinExistence type="predicted"/>
<comment type="caution">
    <text evidence="1">The sequence shown here is derived from an EMBL/GenBank/DDBJ whole genome shotgun (WGS) entry which is preliminary data.</text>
</comment>
<name>A0A9Q1FIV7_SYNKA</name>
<reference evidence="1" key="1">
    <citation type="journal article" date="2023" name="Science">
        <title>Genome structures resolve the early diversification of teleost fishes.</title>
        <authorList>
            <person name="Parey E."/>
            <person name="Louis A."/>
            <person name="Montfort J."/>
            <person name="Bouchez O."/>
            <person name="Roques C."/>
            <person name="Iampietro C."/>
            <person name="Lluch J."/>
            <person name="Castinel A."/>
            <person name="Donnadieu C."/>
            <person name="Desvignes T."/>
            <person name="Floi Bucao C."/>
            <person name="Jouanno E."/>
            <person name="Wen M."/>
            <person name="Mejri S."/>
            <person name="Dirks R."/>
            <person name="Jansen H."/>
            <person name="Henkel C."/>
            <person name="Chen W.J."/>
            <person name="Zahm M."/>
            <person name="Cabau C."/>
            <person name="Klopp C."/>
            <person name="Thompson A.W."/>
            <person name="Robinson-Rechavi M."/>
            <person name="Braasch I."/>
            <person name="Lecointre G."/>
            <person name="Bobe J."/>
            <person name="Postlethwait J.H."/>
            <person name="Berthelot C."/>
            <person name="Roest Crollius H."/>
            <person name="Guiguen Y."/>
        </authorList>
    </citation>
    <scope>NUCLEOTIDE SEQUENCE</scope>
    <source>
        <strain evidence="1">WJC10195</strain>
    </source>
</reference>
<dbReference type="Proteomes" id="UP001152622">
    <property type="component" value="Chromosome 5"/>
</dbReference>
<gene>
    <name evidence="1" type="ORF">SKAU_G00162920</name>
</gene>
<protein>
    <submittedName>
        <fullName evidence="1">Uncharacterized protein</fullName>
    </submittedName>
</protein>
<organism evidence="1 2">
    <name type="scientific">Synaphobranchus kaupii</name>
    <name type="common">Kaup's arrowtooth eel</name>
    <dbReference type="NCBI Taxonomy" id="118154"/>
    <lineage>
        <taxon>Eukaryota</taxon>
        <taxon>Metazoa</taxon>
        <taxon>Chordata</taxon>
        <taxon>Craniata</taxon>
        <taxon>Vertebrata</taxon>
        <taxon>Euteleostomi</taxon>
        <taxon>Actinopterygii</taxon>
        <taxon>Neopterygii</taxon>
        <taxon>Teleostei</taxon>
        <taxon>Anguilliformes</taxon>
        <taxon>Synaphobranchidae</taxon>
        <taxon>Synaphobranchus</taxon>
    </lineage>
</organism>
<accession>A0A9Q1FIV7</accession>
<dbReference type="AlphaFoldDB" id="A0A9Q1FIV7"/>